<feature type="region of interest" description="Disordered" evidence="11">
    <location>
        <begin position="1"/>
        <end position="44"/>
    </location>
</feature>
<comment type="similarity">
    <text evidence="9">Belongs to the ARTD/PARP family.</text>
</comment>
<dbReference type="GO" id="GO:0003950">
    <property type="term" value="F:NAD+ poly-ADP-ribosyltransferase activity"/>
    <property type="evidence" value="ECO:0007669"/>
    <property type="project" value="UniProtKB-UniRule"/>
</dbReference>
<dbReference type="Pfam" id="PF00644">
    <property type="entry name" value="PARP"/>
    <property type="match status" value="1"/>
</dbReference>
<dbReference type="SUPFAM" id="SSF56399">
    <property type="entry name" value="ADP-ribosylation"/>
    <property type="match status" value="1"/>
</dbReference>
<dbReference type="GO" id="GO:0016779">
    <property type="term" value="F:nucleotidyltransferase activity"/>
    <property type="evidence" value="ECO:0007669"/>
    <property type="project" value="UniProtKB-KW"/>
</dbReference>
<dbReference type="AlphaFoldDB" id="A0A6P3QF14"/>
<dbReference type="PROSITE" id="PS51060">
    <property type="entry name" value="PARP_ALPHA_HD"/>
    <property type="match status" value="1"/>
</dbReference>
<dbReference type="Pfam" id="PF05406">
    <property type="entry name" value="WGR"/>
    <property type="match status" value="1"/>
</dbReference>
<dbReference type="GO" id="GO:0035861">
    <property type="term" value="C:site of double-strand break"/>
    <property type="evidence" value="ECO:0007669"/>
    <property type="project" value="TreeGrafter"/>
</dbReference>
<evidence type="ECO:0000256" key="11">
    <source>
        <dbReference type="SAM" id="MobiDB-lite"/>
    </source>
</evidence>
<feature type="domain" description="PARP alpha-helical" evidence="13">
    <location>
        <begin position="169"/>
        <end position="287"/>
    </location>
</feature>
<dbReference type="GeneID" id="105295129"/>
<organism evidence="15 17">
    <name type="scientific">Pteropus vampyrus</name>
    <name type="common">Large flying fox</name>
    <dbReference type="NCBI Taxonomy" id="132908"/>
    <lineage>
        <taxon>Eukaryota</taxon>
        <taxon>Metazoa</taxon>
        <taxon>Chordata</taxon>
        <taxon>Craniata</taxon>
        <taxon>Vertebrata</taxon>
        <taxon>Euteleostomi</taxon>
        <taxon>Mammalia</taxon>
        <taxon>Eutheria</taxon>
        <taxon>Laurasiatheria</taxon>
        <taxon>Chiroptera</taxon>
        <taxon>Yinpterochiroptera</taxon>
        <taxon>Pteropodoidea</taxon>
        <taxon>Pteropodidae</taxon>
        <taxon>Pteropodinae</taxon>
        <taxon>Pteropus</taxon>
    </lineage>
</organism>
<keyword evidence="7" id="KW-0234">DNA repair</keyword>
<evidence type="ECO:0000259" key="13">
    <source>
        <dbReference type="PROSITE" id="PS51060"/>
    </source>
</evidence>
<dbReference type="GO" id="GO:0005730">
    <property type="term" value="C:nucleolus"/>
    <property type="evidence" value="ECO:0007669"/>
    <property type="project" value="TreeGrafter"/>
</dbReference>
<dbReference type="FunFam" id="2.20.140.10:FF:000001">
    <property type="entry name" value="Poly [ADP-ribose] polymerase"/>
    <property type="match status" value="1"/>
</dbReference>
<sequence>MASKRKAAVQHEVPVKKKQQEAEEDSLHSAAEALKPAYTEKPAAREDLTGELSHNPKNKPQVYENYDCTLHLTDIEKNNNKFYTIRLLQEGDSFSCQRLWGRVGEVGNSETEERMSLEDAKKWFEKKFREKTKNAWAERHRFKPHPGKYKLFEAHREAEAPEAAVKVRPCTLDAPTQNLIVNISSKDVFRDAMTLMSLDIKKLPQEMLSRLQITQGFAALEKLEEALRAPTDAGHSLNELSSRFYTIIPHNFGRKKPPPIDSFTLLQAKKDMLLVLDTVVKLVQTQEAALKEEEVEDVPHPLDRAYRLLKCQLQLLDQEEPEYKMIQTYLGETGRYYERFGLDHVWKVNRDGEMSESPPPPSPATTQTRSERDKLQAHSKLDNWKPLWHGTNVAVVAAILNNGFRITKSLVSKSIYLALETISGMSCEDDHHVSYMFLGEETPDREHHTTVDEPSVKQPDPGFDSVIGRGHTEPHLIQDTELKMDGQRVVVSQAQPMLGPEFRSSTFSQSEYPASQESQYRLCYLLEMHL</sequence>
<protein>
    <recommendedName>
        <fullName evidence="10">Poly [ADP-ribose] polymerase</fullName>
        <shortName evidence="10">PARP</shortName>
        <ecNumber evidence="10">2.4.2.-</ecNumber>
    </recommendedName>
</protein>
<dbReference type="InterPro" id="IPR012317">
    <property type="entry name" value="Poly(ADP-ribose)pol_cat_dom"/>
</dbReference>
<evidence type="ECO:0000256" key="10">
    <source>
        <dbReference type="RuleBase" id="RU362114"/>
    </source>
</evidence>
<gene>
    <name evidence="16 17" type="primary">PARP3</name>
</gene>
<feature type="compositionally biased region" description="Basic and acidic residues" evidence="11">
    <location>
        <begin position="13"/>
        <end position="27"/>
    </location>
</feature>
<dbReference type="OrthoDB" id="2017365at2759"/>
<dbReference type="GO" id="GO:0070212">
    <property type="term" value="P:protein poly-ADP-ribosylation"/>
    <property type="evidence" value="ECO:0007669"/>
    <property type="project" value="TreeGrafter"/>
</dbReference>
<dbReference type="CTD" id="10039"/>
<dbReference type="Gene3D" id="3.90.228.10">
    <property type="match status" value="1"/>
</dbReference>
<dbReference type="CDD" id="cd01437">
    <property type="entry name" value="parp_like"/>
    <property type="match status" value="1"/>
</dbReference>
<feature type="domain" description="PARP catalytic" evidence="12">
    <location>
        <begin position="300"/>
        <end position="530"/>
    </location>
</feature>
<reference evidence="16 17" key="1">
    <citation type="submission" date="2025-04" db="UniProtKB">
        <authorList>
            <consortium name="RefSeq"/>
        </authorList>
    </citation>
    <scope>IDENTIFICATION</scope>
    <source>
        <tissue evidence="16 17">Kidney</tissue>
    </source>
</reference>
<dbReference type="GO" id="GO:1990404">
    <property type="term" value="F:NAD+-protein mono-ADP-ribosyltransferase activity"/>
    <property type="evidence" value="ECO:0007669"/>
    <property type="project" value="TreeGrafter"/>
</dbReference>
<dbReference type="PANTHER" id="PTHR10459:SF66">
    <property type="entry name" value="PROTEIN MONO-ADP-RIBOSYLTRANSFERASE PARP3"/>
    <property type="match status" value="1"/>
</dbReference>
<dbReference type="InterPro" id="IPR004102">
    <property type="entry name" value="Poly(ADP-ribose)pol_reg_dom"/>
</dbReference>
<dbReference type="Pfam" id="PF02877">
    <property type="entry name" value="PARP_reg"/>
    <property type="match status" value="1"/>
</dbReference>
<dbReference type="Gene3D" id="1.20.142.10">
    <property type="entry name" value="Poly(ADP-ribose) polymerase, regulatory domain"/>
    <property type="match status" value="1"/>
</dbReference>
<evidence type="ECO:0000259" key="14">
    <source>
        <dbReference type="PROSITE" id="PS51977"/>
    </source>
</evidence>
<keyword evidence="5" id="KW-0227">DNA damage</keyword>
<dbReference type="InterPro" id="IPR050800">
    <property type="entry name" value="ARTD/PARP"/>
</dbReference>
<dbReference type="RefSeq" id="XP_011362965.1">
    <property type="nucleotide sequence ID" value="XM_011364663.2"/>
</dbReference>
<evidence type="ECO:0000256" key="6">
    <source>
        <dbReference type="ARBA" id="ARBA00023027"/>
    </source>
</evidence>
<dbReference type="GO" id="GO:0006302">
    <property type="term" value="P:double-strand break repair"/>
    <property type="evidence" value="ECO:0007669"/>
    <property type="project" value="TreeGrafter"/>
</dbReference>
<name>A0A6P3QF14_PTEVA</name>
<feature type="region of interest" description="Disordered" evidence="11">
    <location>
        <begin position="350"/>
        <end position="376"/>
    </location>
</feature>
<evidence type="ECO:0000256" key="2">
    <source>
        <dbReference type="ARBA" id="ARBA00022676"/>
    </source>
</evidence>
<evidence type="ECO:0000256" key="7">
    <source>
        <dbReference type="ARBA" id="ARBA00023204"/>
    </source>
</evidence>
<dbReference type="SUPFAM" id="SSF47587">
    <property type="entry name" value="Domain of poly(ADP-ribose) polymerase"/>
    <property type="match status" value="1"/>
</dbReference>
<accession>A0A6P3QF14</accession>
<feature type="domain" description="WGR" evidence="14">
    <location>
        <begin position="59"/>
        <end position="149"/>
    </location>
</feature>
<evidence type="ECO:0000259" key="12">
    <source>
        <dbReference type="PROSITE" id="PS51059"/>
    </source>
</evidence>
<evidence type="ECO:0000256" key="8">
    <source>
        <dbReference type="ARBA" id="ARBA00023242"/>
    </source>
</evidence>
<evidence type="ECO:0000256" key="3">
    <source>
        <dbReference type="ARBA" id="ARBA00022679"/>
    </source>
</evidence>
<dbReference type="InterPro" id="IPR036930">
    <property type="entry name" value="WGR_dom_sf"/>
</dbReference>
<dbReference type="EC" id="2.4.2.-" evidence="10"/>
<keyword evidence="4" id="KW-0548">Nucleotidyltransferase</keyword>
<keyword evidence="3 10" id="KW-0808">Transferase</keyword>
<dbReference type="PROSITE" id="PS51059">
    <property type="entry name" value="PARP_CATALYTIC"/>
    <property type="match status" value="1"/>
</dbReference>
<keyword evidence="8" id="KW-0539">Nucleus</keyword>
<dbReference type="InterPro" id="IPR036616">
    <property type="entry name" value="Poly(ADP-ribose)pol_reg_dom_sf"/>
</dbReference>
<dbReference type="InterPro" id="IPR008893">
    <property type="entry name" value="WGR_domain"/>
</dbReference>
<evidence type="ECO:0000256" key="5">
    <source>
        <dbReference type="ARBA" id="ARBA00022763"/>
    </source>
</evidence>
<dbReference type="KEGG" id="pvp:105295129"/>
<evidence type="ECO:0000313" key="15">
    <source>
        <dbReference type="Proteomes" id="UP000515202"/>
    </source>
</evidence>
<keyword evidence="15" id="KW-1185">Reference proteome</keyword>
<dbReference type="PROSITE" id="PS51977">
    <property type="entry name" value="WGR"/>
    <property type="match status" value="1"/>
</dbReference>
<evidence type="ECO:0000313" key="17">
    <source>
        <dbReference type="RefSeq" id="XP_011362965.1"/>
    </source>
</evidence>
<evidence type="ECO:0000256" key="9">
    <source>
        <dbReference type="ARBA" id="ARBA00024347"/>
    </source>
</evidence>
<dbReference type="SMART" id="SM00773">
    <property type="entry name" value="WGR"/>
    <property type="match status" value="1"/>
</dbReference>
<keyword evidence="6 10" id="KW-0520">NAD</keyword>
<evidence type="ECO:0000313" key="16">
    <source>
        <dbReference type="RefSeq" id="XP_011362964.1"/>
    </source>
</evidence>
<evidence type="ECO:0000256" key="1">
    <source>
        <dbReference type="ARBA" id="ARBA00004123"/>
    </source>
</evidence>
<proteinExistence type="inferred from homology"/>
<dbReference type="Proteomes" id="UP000515202">
    <property type="component" value="Unplaced"/>
</dbReference>
<dbReference type="Gene3D" id="2.20.140.10">
    <property type="entry name" value="WGR domain"/>
    <property type="match status" value="1"/>
</dbReference>
<dbReference type="RefSeq" id="XP_011362964.1">
    <property type="nucleotide sequence ID" value="XM_011364662.2"/>
</dbReference>
<dbReference type="PANTHER" id="PTHR10459">
    <property type="entry name" value="DNA LIGASE"/>
    <property type="match status" value="1"/>
</dbReference>
<keyword evidence="2 10" id="KW-0328">Glycosyltransferase</keyword>
<evidence type="ECO:0000256" key="4">
    <source>
        <dbReference type="ARBA" id="ARBA00022695"/>
    </source>
</evidence>
<dbReference type="SUPFAM" id="SSF142921">
    <property type="entry name" value="WGR domain-like"/>
    <property type="match status" value="1"/>
</dbReference>
<comment type="subcellular location">
    <subcellularLocation>
        <location evidence="1">Nucleus</location>
    </subcellularLocation>
</comment>